<organism evidence="1">
    <name type="scientific">Tanacetum cinerariifolium</name>
    <name type="common">Dalmatian daisy</name>
    <name type="synonym">Chrysanthemum cinerariifolium</name>
    <dbReference type="NCBI Taxonomy" id="118510"/>
    <lineage>
        <taxon>Eukaryota</taxon>
        <taxon>Viridiplantae</taxon>
        <taxon>Streptophyta</taxon>
        <taxon>Embryophyta</taxon>
        <taxon>Tracheophyta</taxon>
        <taxon>Spermatophyta</taxon>
        <taxon>Magnoliopsida</taxon>
        <taxon>eudicotyledons</taxon>
        <taxon>Gunneridae</taxon>
        <taxon>Pentapetalae</taxon>
        <taxon>asterids</taxon>
        <taxon>campanulids</taxon>
        <taxon>Asterales</taxon>
        <taxon>Asteraceae</taxon>
        <taxon>Asteroideae</taxon>
        <taxon>Anthemideae</taxon>
        <taxon>Anthemidinae</taxon>
        <taxon>Tanacetum</taxon>
    </lineage>
</organism>
<accession>A0A699GVL3</accession>
<name>A0A699GVL3_TANCI</name>
<dbReference type="EMBL" id="BKCJ010061081">
    <property type="protein sequence ID" value="GEW50232.1"/>
    <property type="molecule type" value="Genomic_DNA"/>
</dbReference>
<proteinExistence type="predicted"/>
<protein>
    <submittedName>
        <fullName evidence="1">Uncharacterized protein</fullName>
    </submittedName>
</protein>
<sequence>MEMFPFEHYLKGNGDVSLVCFIRENNNNNNKEKTNEDGGDNLDNVKMDGGLLKYCECSKNNHMTRLKIHLLRRSRLIKEHGIKHALFLQLVDERLLLPPKQTPPEADKNSCTRLLMDLLSH</sequence>
<dbReference type="AlphaFoldDB" id="A0A699GVL3"/>
<evidence type="ECO:0000313" key="1">
    <source>
        <dbReference type="EMBL" id="GEW50232.1"/>
    </source>
</evidence>
<comment type="caution">
    <text evidence="1">The sequence shown here is derived from an EMBL/GenBank/DDBJ whole genome shotgun (WGS) entry which is preliminary data.</text>
</comment>
<reference evidence="1" key="1">
    <citation type="journal article" date="2019" name="Sci. Rep.">
        <title>Draft genome of Tanacetum cinerariifolium, the natural source of mosquito coil.</title>
        <authorList>
            <person name="Yamashiro T."/>
            <person name="Shiraishi A."/>
            <person name="Satake H."/>
            <person name="Nakayama K."/>
        </authorList>
    </citation>
    <scope>NUCLEOTIDE SEQUENCE</scope>
</reference>
<gene>
    <name evidence="1" type="ORF">Tci_222208</name>
</gene>